<name>A0A8X6PYR2_NEPPI</name>
<reference evidence="2" key="1">
    <citation type="submission" date="2020-08" db="EMBL/GenBank/DDBJ databases">
        <title>Multicomponent nature underlies the extraordinary mechanical properties of spider dragline silk.</title>
        <authorList>
            <person name="Kono N."/>
            <person name="Nakamura H."/>
            <person name="Mori M."/>
            <person name="Yoshida Y."/>
            <person name="Ohtoshi R."/>
            <person name="Malay A.D."/>
            <person name="Moran D.A.P."/>
            <person name="Tomita M."/>
            <person name="Numata K."/>
            <person name="Arakawa K."/>
        </authorList>
    </citation>
    <scope>NUCLEOTIDE SEQUENCE</scope>
</reference>
<accession>A0A8X6PYR2</accession>
<protein>
    <submittedName>
        <fullName evidence="2">Uncharacterized protein</fullName>
    </submittedName>
</protein>
<evidence type="ECO:0000313" key="3">
    <source>
        <dbReference type="Proteomes" id="UP000887013"/>
    </source>
</evidence>
<gene>
    <name evidence="2" type="ORF">NPIL_490881</name>
</gene>
<comment type="caution">
    <text evidence="2">The sequence shown here is derived from an EMBL/GenBank/DDBJ whole genome shotgun (WGS) entry which is preliminary data.</text>
</comment>
<feature type="region of interest" description="Disordered" evidence="1">
    <location>
        <begin position="1"/>
        <end position="20"/>
    </location>
</feature>
<dbReference type="Proteomes" id="UP000887013">
    <property type="component" value="Unassembled WGS sequence"/>
</dbReference>
<evidence type="ECO:0000313" key="2">
    <source>
        <dbReference type="EMBL" id="GFT92130.1"/>
    </source>
</evidence>
<keyword evidence="3" id="KW-1185">Reference proteome</keyword>
<dbReference type="AlphaFoldDB" id="A0A8X6PYR2"/>
<proteinExistence type="predicted"/>
<organism evidence="2 3">
    <name type="scientific">Nephila pilipes</name>
    <name type="common">Giant wood spider</name>
    <name type="synonym">Nephila maculata</name>
    <dbReference type="NCBI Taxonomy" id="299642"/>
    <lineage>
        <taxon>Eukaryota</taxon>
        <taxon>Metazoa</taxon>
        <taxon>Ecdysozoa</taxon>
        <taxon>Arthropoda</taxon>
        <taxon>Chelicerata</taxon>
        <taxon>Arachnida</taxon>
        <taxon>Araneae</taxon>
        <taxon>Araneomorphae</taxon>
        <taxon>Entelegynae</taxon>
        <taxon>Araneoidea</taxon>
        <taxon>Nephilidae</taxon>
        <taxon>Nephila</taxon>
    </lineage>
</organism>
<sequence length="86" mass="9567">MQGERADKTHESPHDPLESDFILKQGRRYFRSISPPRVSTRNLSLVGCCHHEGGAESADYLLSHPPPKEICLTRSRAGPSVASPWN</sequence>
<evidence type="ECO:0000256" key="1">
    <source>
        <dbReference type="SAM" id="MobiDB-lite"/>
    </source>
</evidence>
<feature type="compositionally biased region" description="Basic and acidic residues" evidence="1">
    <location>
        <begin position="1"/>
        <end position="17"/>
    </location>
</feature>
<dbReference type="OrthoDB" id="10563192at2759"/>
<dbReference type="EMBL" id="BMAW01074403">
    <property type="protein sequence ID" value="GFT92130.1"/>
    <property type="molecule type" value="Genomic_DNA"/>
</dbReference>